<dbReference type="AlphaFoldDB" id="A0A098BIN8"/>
<dbReference type="KEGG" id="rrz:CS378_02005"/>
<gene>
    <name evidence="1" type="ORF">RHRU231_380039</name>
</gene>
<accession>A0A098BIN8</accession>
<name>A0A098BIN8_9NOCA</name>
<organism evidence="1 2">
    <name type="scientific">Rhodococcus ruber</name>
    <dbReference type="NCBI Taxonomy" id="1830"/>
    <lineage>
        <taxon>Bacteria</taxon>
        <taxon>Bacillati</taxon>
        <taxon>Actinomycetota</taxon>
        <taxon>Actinomycetes</taxon>
        <taxon>Mycobacteriales</taxon>
        <taxon>Nocardiaceae</taxon>
        <taxon>Rhodococcus</taxon>
    </lineage>
</organism>
<dbReference type="Proteomes" id="UP000042997">
    <property type="component" value="Unassembled WGS sequence"/>
</dbReference>
<dbReference type="OrthoDB" id="4371333at2"/>
<sequence>MPSVNSSPERHATRAVVAVILPGTGSDAHFAERAFAGPLAATGVRTVAVDPDPARVVGSYVDALDRAAAEGPVLVGGVSLGAAVALRWAAENPGRTVGVLAALPAWTGSPDAAPAAASARWTAGELRTHGLAAVTAAMVASSPAWLGTELARSWRSQWPGLPAALDEASRYRALDLHELQAVEVPVGIAAAVDDAVHPLAVAQEWCAHLTRAALGTVTLAEIGADPSVLGTTCLKALRRVRG</sequence>
<evidence type="ECO:0000313" key="1">
    <source>
        <dbReference type="EMBL" id="CDZ88072.1"/>
    </source>
</evidence>
<dbReference type="EMBL" id="CCSD01000048">
    <property type="protein sequence ID" value="CDZ88072.1"/>
    <property type="molecule type" value="Genomic_DNA"/>
</dbReference>
<dbReference type="Gene3D" id="3.40.50.1820">
    <property type="entry name" value="alpha/beta hydrolase"/>
    <property type="match status" value="1"/>
</dbReference>
<dbReference type="eggNOG" id="COG2021">
    <property type="taxonomic scope" value="Bacteria"/>
</dbReference>
<evidence type="ECO:0000313" key="2">
    <source>
        <dbReference type="Proteomes" id="UP000042997"/>
    </source>
</evidence>
<dbReference type="SMR" id="A0A098BIN8"/>
<dbReference type="RefSeq" id="WP_010592588.1">
    <property type="nucleotide sequence ID" value="NZ_CP024315.1"/>
</dbReference>
<proteinExistence type="predicted"/>
<protein>
    <submittedName>
        <fullName evidence="1">Uncharacterized protein</fullName>
    </submittedName>
</protein>
<dbReference type="InterPro" id="IPR029058">
    <property type="entry name" value="AB_hydrolase_fold"/>
</dbReference>
<reference evidence="1 2" key="1">
    <citation type="journal article" date="2014" name="Genome Announc.">
        <title>Draft Genome Sequence of Propane- and Butane-Oxidizing Actinobacterium Rhodococcus ruber IEGM 231.</title>
        <authorList>
            <person name="Ivshina I.B."/>
            <person name="Kuyukina M.S."/>
            <person name="Krivoruchko A.V."/>
            <person name="Barbe V."/>
            <person name="Fischer C."/>
        </authorList>
    </citation>
    <scope>NUCLEOTIDE SEQUENCE [LARGE SCALE GENOMIC DNA]</scope>
</reference>
<dbReference type="SUPFAM" id="SSF53474">
    <property type="entry name" value="alpha/beta-Hydrolases"/>
    <property type="match status" value="1"/>
</dbReference>